<dbReference type="PANTHER" id="PTHR43464">
    <property type="entry name" value="METHYLTRANSFERASE"/>
    <property type="match status" value="1"/>
</dbReference>
<dbReference type="GO" id="GO:0032259">
    <property type="term" value="P:methylation"/>
    <property type="evidence" value="ECO:0007669"/>
    <property type="project" value="UniProtKB-KW"/>
</dbReference>
<keyword evidence="6" id="KW-1185">Reference proteome</keyword>
<keyword evidence="2" id="KW-0808">Transferase</keyword>
<gene>
    <name evidence="5" type="ORF">GSF22_25815</name>
</gene>
<evidence type="ECO:0000259" key="4">
    <source>
        <dbReference type="Pfam" id="PF13649"/>
    </source>
</evidence>
<proteinExistence type="predicted"/>
<feature type="domain" description="Methyltransferase" evidence="4">
    <location>
        <begin position="50"/>
        <end position="145"/>
    </location>
</feature>
<accession>A0ABS3VXZ0</accession>
<evidence type="ECO:0000313" key="5">
    <source>
        <dbReference type="EMBL" id="MBO4209385.1"/>
    </source>
</evidence>
<dbReference type="Proteomes" id="UP000823521">
    <property type="component" value="Unassembled WGS sequence"/>
</dbReference>
<evidence type="ECO:0000256" key="2">
    <source>
        <dbReference type="ARBA" id="ARBA00022679"/>
    </source>
</evidence>
<dbReference type="RefSeq" id="WP_208816353.1">
    <property type="nucleotide sequence ID" value="NZ_WVUH01000295.1"/>
</dbReference>
<evidence type="ECO:0000313" key="6">
    <source>
        <dbReference type="Proteomes" id="UP000823521"/>
    </source>
</evidence>
<reference evidence="5 6" key="1">
    <citation type="submission" date="2019-12" db="EMBL/GenBank/DDBJ databases">
        <title>Whole genome sequencing of endophytic Actinobacterium Micromonospora sp. MPMI6T.</title>
        <authorList>
            <person name="Evv R."/>
            <person name="Podile A.R."/>
        </authorList>
    </citation>
    <scope>NUCLEOTIDE SEQUENCE [LARGE SCALE GENOMIC DNA]</scope>
    <source>
        <strain evidence="5 6">MPMI6</strain>
    </source>
</reference>
<keyword evidence="3" id="KW-0949">S-adenosyl-L-methionine</keyword>
<dbReference type="Pfam" id="PF13649">
    <property type="entry name" value="Methyltransf_25"/>
    <property type="match status" value="1"/>
</dbReference>
<evidence type="ECO:0000256" key="1">
    <source>
        <dbReference type="ARBA" id="ARBA00022603"/>
    </source>
</evidence>
<dbReference type="EMBL" id="WVUH01000295">
    <property type="protein sequence ID" value="MBO4209385.1"/>
    <property type="molecule type" value="Genomic_DNA"/>
</dbReference>
<keyword evidence="1 5" id="KW-0489">Methyltransferase</keyword>
<name>A0ABS3VXZ0_MICEH</name>
<dbReference type="InterPro" id="IPR029063">
    <property type="entry name" value="SAM-dependent_MTases_sf"/>
</dbReference>
<dbReference type="SUPFAM" id="SSF53335">
    <property type="entry name" value="S-adenosyl-L-methionine-dependent methyltransferases"/>
    <property type="match status" value="1"/>
</dbReference>
<dbReference type="CDD" id="cd02440">
    <property type="entry name" value="AdoMet_MTases"/>
    <property type="match status" value="1"/>
</dbReference>
<dbReference type="Gene3D" id="3.40.50.150">
    <property type="entry name" value="Vaccinia Virus protein VP39"/>
    <property type="match status" value="1"/>
</dbReference>
<dbReference type="InterPro" id="IPR041698">
    <property type="entry name" value="Methyltransf_25"/>
</dbReference>
<comment type="caution">
    <text evidence="5">The sequence shown here is derived from an EMBL/GenBank/DDBJ whole genome shotgun (WGS) entry which is preliminary data.</text>
</comment>
<dbReference type="GO" id="GO:0008168">
    <property type="term" value="F:methyltransferase activity"/>
    <property type="evidence" value="ECO:0007669"/>
    <property type="project" value="UniProtKB-KW"/>
</dbReference>
<sequence>MGKPTRWATDTGPEHSRWYIDRFRRMAAEGIDLSGEARLLDAMLVPGSRVLDAGCGPGRVGAVLHARGHRVVGVDADAELIEAARADHPGPVWLVGDLADLDLAAAGEPDPFDAVVVAGNVMTFVAPGTERDVLSRLFAHLRPDGFAVIGFGTERGYPLPEFDADLTAAGFRLEHRFATWDLRPWLPGTDFAVSVLRRPAGAVGGDPAPR</sequence>
<evidence type="ECO:0000256" key="3">
    <source>
        <dbReference type="ARBA" id="ARBA00022691"/>
    </source>
</evidence>
<organism evidence="5 6">
    <name type="scientific">Micromonospora echinofusca</name>
    <dbReference type="NCBI Taxonomy" id="47858"/>
    <lineage>
        <taxon>Bacteria</taxon>
        <taxon>Bacillati</taxon>
        <taxon>Actinomycetota</taxon>
        <taxon>Actinomycetes</taxon>
        <taxon>Micromonosporales</taxon>
        <taxon>Micromonosporaceae</taxon>
        <taxon>Micromonospora</taxon>
    </lineage>
</organism>
<protein>
    <submittedName>
        <fullName evidence="5">Methyltransferase domain-containing protein</fullName>
    </submittedName>
</protein>
<dbReference type="PANTHER" id="PTHR43464:SF19">
    <property type="entry name" value="UBIQUINONE BIOSYNTHESIS O-METHYLTRANSFERASE, MITOCHONDRIAL"/>
    <property type="match status" value="1"/>
</dbReference>